<dbReference type="InParanoid" id="D7FZV9"/>
<dbReference type="Gene3D" id="1.10.238.10">
    <property type="entry name" value="EF-hand"/>
    <property type="match status" value="1"/>
</dbReference>
<feature type="compositionally biased region" description="Basic residues" evidence="2">
    <location>
        <begin position="43"/>
        <end position="52"/>
    </location>
</feature>
<evidence type="ECO:0000259" key="3">
    <source>
        <dbReference type="PROSITE" id="PS50222"/>
    </source>
</evidence>
<proteinExistence type="predicted"/>
<dbReference type="eggNOG" id="KOG0028">
    <property type="taxonomic scope" value="Eukaryota"/>
</dbReference>
<dbReference type="PANTHER" id="PTHR47500:SF3">
    <property type="entry name" value="EF-HAND DOMAIN-CONTAINING PROTEIN"/>
    <property type="match status" value="1"/>
</dbReference>
<dbReference type="Pfam" id="PF13499">
    <property type="entry name" value="EF-hand_7"/>
    <property type="match status" value="1"/>
</dbReference>
<evidence type="ECO:0000313" key="4">
    <source>
        <dbReference type="EMBL" id="CBJ48584.1"/>
    </source>
</evidence>
<dbReference type="InterPro" id="IPR011992">
    <property type="entry name" value="EF-hand-dom_pair"/>
</dbReference>
<feature type="compositionally biased region" description="Basic and acidic residues" evidence="2">
    <location>
        <begin position="23"/>
        <end position="34"/>
    </location>
</feature>
<dbReference type="EMBL" id="FN649746">
    <property type="protein sequence ID" value="CBJ48584.1"/>
    <property type="molecule type" value="Genomic_DNA"/>
</dbReference>
<sequence>MGPKTREGYRGLVAPTSNNEGLGEEHCSRPRNDRGNGVGRPPQARKQRRGNRQGKGTGPVKIWCCPSTSALREEACANLNAMTRPRLWREQAQRSEKLDAGYRQLERLRESYKSDRERGVAGGKRRFLSLLREEMSEDQRERWMKRRALMRADRFTVGQRRELREWFDCLDKDGSGEIDSSELSHPLLCTGLARSALEVGRLVRQVDKDGSGEIGFHEFLAILQPKGATAGKSAIDKITHLQDVKKAHGSDMQTVVAIERRSLLMKEILDEAAFRSSALDDVEEKRCGRFQRQRDPCGQGG</sequence>
<dbReference type="STRING" id="2880.D7FZV9"/>
<dbReference type="CDD" id="cd00051">
    <property type="entry name" value="EFh"/>
    <property type="match status" value="1"/>
</dbReference>
<accession>D7FZV9</accession>
<feature type="domain" description="EF-hand" evidence="3">
    <location>
        <begin position="194"/>
        <end position="229"/>
    </location>
</feature>
<dbReference type="AlphaFoldDB" id="D7FZV9"/>
<feature type="region of interest" description="Disordered" evidence="2">
    <location>
        <begin position="1"/>
        <end position="59"/>
    </location>
</feature>
<dbReference type="PANTHER" id="PTHR47500">
    <property type="entry name" value="EF-HAND CALCIUM-BINDING DOMAIN-CONTAINING PROTEIN"/>
    <property type="match status" value="1"/>
</dbReference>
<dbReference type="PROSITE" id="PS00018">
    <property type="entry name" value="EF_HAND_1"/>
    <property type="match status" value="2"/>
</dbReference>
<feature type="domain" description="EF-hand" evidence="3">
    <location>
        <begin position="158"/>
        <end position="193"/>
    </location>
</feature>
<dbReference type="SUPFAM" id="SSF47473">
    <property type="entry name" value="EF-hand"/>
    <property type="match status" value="1"/>
</dbReference>
<dbReference type="Proteomes" id="UP000002630">
    <property type="component" value="Linkage Group LG21"/>
</dbReference>
<dbReference type="PROSITE" id="PS50222">
    <property type="entry name" value="EF_HAND_2"/>
    <property type="match status" value="2"/>
</dbReference>
<dbReference type="OrthoDB" id="26525at2759"/>
<evidence type="ECO:0000256" key="2">
    <source>
        <dbReference type="SAM" id="MobiDB-lite"/>
    </source>
</evidence>
<dbReference type="GO" id="GO:0005509">
    <property type="term" value="F:calcium ion binding"/>
    <property type="evidence" value="ECO:0007669"/>
    <property type="project" value="InterPro"/>
</dbReference>
<reference evidence="4 5" key="1">
    <citation type="journal article" date="2010" name="Nature">
        <title>The Ectocarpus genome and the independent evolution of multicellularity in brown algae.</title>
        <authorList>
            <person name="Cock J.M."/>
            <person name="Sterck L."/>
            <person name="Rouze P."/>
            <person name="Scornet D."/>
            <person name="Allen A.E."/>
            <person name="Amoutzias G."/>
            <person name="Anthouard V."/>
            <person name="Artiguenave F."/>
            <person name="Aury J.M."/>
            <person name="Badger J.H."/>
            <person name="Beszteri B."/>
            <person name="Billiau K."/>
            <person name="Bonnet E."/>
            <person name="Bothwell J.H."/>
            <person name="Bowler C."/>
            <person name="Boyen C."/>
            <person name="Brownlee C."/>
            <person name="Carrano C.J."/>
            <person name="Charrier B."/>
            <person name="Cho G.Y."/>
            <person name="Coelho S.M."/>
            <person name="Collen J."/>
            <person name="Corre E."/>
            <person name="Da Silva C."/>
            <person name="Delage L."/>
            <person name="Delaroque N."/>
            <person name="Dittami S.M."/>
            <person name="Doulbeau S."/>
            <person name="Elias M."/>
            <person name="Farnham G."/>
            <person name="Gachon C.M."/>
            <person name="Gschloessl B."/>
            <person name="Heesch S."/>
            <person name="Jabbari K."/>
            <person name="Jubin C."/>
            <person name="Kawai H."/>
            <person name="Kimura K."/>
            <person name="Kloareg B."/>
            <person name="Kupper F.C."/>
            <person name="Lang D."/>
            <person name="Le Bail A."/>
            <person name="Leblanc C."/>
            <person name="Lerouge P."/>
            <person name="Lohr M."/>
            <person name="Lopez P.J."/>
            <person name="Martens C."/>
            <person name="Maumus F."/>
            <person name="Michel G."/>
            <person name="Miranda-Saavedra D."/>
            <person name="Morales J."/>
            <person name="Moreau H."/>
            <person name="Motomura T."/>
            <person name="Nagasato C."/>
            <person name="Napoli C.A."/>
            <person name="Nelson D.R."/>
            <person name="Nyvall-Collen P."/>
            <person name="Peters A.F."/>
            <person name="Pommier C."/>
            <person name="Potin P."/>
            <person name="Poulain J."/>
            <person name="Quesneville H."/>
            <person name="Read B."/>
            <person name="Rensing S.A."/>
            <person name="Ritter A."/>
            <person name="Rousvoal S."/>
            <person name="Samanta M."/>
            <person name="Samson G."/>
            <person name="Schroeder D.C."/>
            <person name="Segurens B."/>
            <person name="Strittmatter M."/>
            <person name="Tonon T."/>
            <person name="Tregear J.W."/>
            <person name="Valentin K."/>
            <person name="von Dassow P."/>
            <person name="Yamagishi T."/>
            <person name="Van de Peer Y."/>
            <person name="Wincker P."/>
        </authorList>
    </citation>
    <scope>NUCLEOTIDE SEQUENCE [LARGE SCALE GENOMIC DNA]</scope>
    <source>
        <strain evidence="5">Ec32 / CCAP1310/4</strain>
    </source>
</reference>
<protein>
    <submittedName>
        <fullName evidence="4">N/a</fullName>
    </submittedName>
</protein>
<evidence type="ECO:0000313" key="5">
    <source>
        <dbReference type="Proteomes" id="UP000002630"/>
    </source>
</evidence>
<organism evidence="4 5">
    <name type="scientific">Ectocarpus siliculosus</name>
    <name type="common">Brown alga</name>
    <name type="synonym">Conferva siliculosa</name>
    <dbReference type="NCBI Taxonomy" id="2880"/>
    <lineage>
        <taxon>Eukaryota</taxon>
        <taxon>Sar</taxon>
        <taxon>Stramenopiles</taxon>
        <taxon>Ochrophyta</taxon>
        <taxon>PX clade</taxon>
        <taxon>Phaeophyceae</taxon>
        <taxon>Ectocarpales</taxon>
        <taxon>Ectocarpaceae</taxon>
        <taxon>Ectocarpus</taxon>
    </lineage>
</organism>
<gene>
    <name evidence="4" type="primary">Centrin</name>
    <name evidence="4" type="ORF">Esi_0039_0020</name>
</gene>
<evidence type="ECO:0000256" key="1">
    <source>
        <dbReference type="ARBA" id="ARBA00022837"/>
    </source>
</evidence>
<keyword evidence="5" id="KW-1185">Reference proteome</keyword>
<dbReference type="EMBL" id="FN648586">
    <property type="protein sequence ID" value="CBJ48584.1"/>
    <property type="molecule type" value="Genomic_DNA"/>
</dbReference>
<name>D7FZV9_ECTSI</name>
<keyword evidence="1" id="KW-0106">Calcium</keyword>
<dbReference type="InterPro" id="IPR043520">
    <property type="entry name" value="SPT21"/>
</dbReference>
<dbReference type="SMART" id="SM00054">
    <property type="entry name" value="EFh"/>
    <property type="match status" value="2"/>
</dbReference>
<dbReference type="InterPro" id="IPR002048">
    <property type="entry name" value="EF_hand_dom"/>
</dbReference>
<dbReference type="InterPro" id="IPR018247">
    <property type="entry name" value="EF_Hand_1_Ca_BS"/>
</dbReference>